<name>A0A287A0M4_PIG</name>
<evidence type="ECO:0000256" key="10">
    <source>
        <dbReference type="SAM" id="MobiDB-lite"/>
    </source>
</evidence>
<evidence type="ECO:0007829" key="14">
    <source>
        <dbReference type="PeptideAtlas" id="A0A287A0M4"/>
    </source>
</evidence>
<dbReference type="Proteomes" id="UP000008227">
    <property type="component" value="Chromosome 5"/>
</dbReference>
<reference evidence="11" key="2">
    <citation type="journal article" date="2020" name="Gigascience">
        <title>An improved pig reference genome sequence to enable pig genetics and genomics research.</title>
        <authorList>
            <person name="Warr A."/>
            <person name="Affara N."/>
            <person name="Aken B."/>
            <person name="Beiki H."/>
            <person name="Bickhart D.M."/>
            <person name="Billis K."/>
            <person name="Chow W."/>
            <person name="Eory L."/>
            <person name="Finlayson H.A."/>
            <person name="Flicek P."/>
            <person name="Giron C.G."/>
            <person name="Griffin D.K."/>
            <person name="Hall R."/>
            <person name="Hannum G."/>
            <person name="Hourlier T."/>
            <person name="Howe K."/>
            <person name="Hume D.A."/>
            <person name="Izuogu O."/>
            <person name="Kim K."/>
            <person name="Koren S."/>
            <person name="Liu H."/>
            <person name="Manchanda N."/>
            <person name="Martin F.J."/>
            <person name="Nonneman D.J."/>
            <person name="O'Connor R.E."/>
            <person name="Phillippy A.M."/>
            <person name="Rohrer G.A."/>
            <person name="Rosen B.D."/>
            <person name="Rund L.A."/>
            <person name="Sargent C.A."/>
            <person name="Schook L.B."/>
            <person name="Schroeder S.G."/>
            <person name="Schwartz A.S."/>
            <person name="Skinner B.M."/>
            <person name="Talbot R."/>
            <person name="Tseng E."/>
            <person name="Tuggle C.K."/>
            <person name="Watson M."/>
            <person name="Smith T.P.L."/>
            <person name="Archibald A.L."/>
        </authorList>
    </citation>
    <scope>NUCLEOTIDE SEQUENCE [LARGE SCALE GENOMIC DNA]</scope>
    <source>
        <strain evidence="11">Duroc</strain>
    </source>
</reference>
<keyword evidence="7" id="KW-0966">Cell projection</keyword>
<feature type="region of interest" description="Disordered" evidence="10">
    <location>
        <begin position="1"/>
        <end position="54"/>
    </location>
</feature>
<feature type="compositionally biased region" description="Low complexity" evidence="10">
    <location>
        <begin position="17"/>
        <end position="28"/>
    </location>
</feature>
<reference evidence="12" key="1">
    <citation type="submission" date="2009-11" db="EMBL/GenBank/DDBJ databases">
        <authorList>
            <consortium name="Porcine genome sequencing project"/>
        </authorList>
    </citation>
    <scope>NUCLEOTIDE SEQUENCE [LARGE SCALE GENOMIC DNA]</scope>
    <source>
        <strain evidence="12">Duroc</strain>
    </source>
</reference>
<dbReference type="ExpressionAtlas" id="A0A287A0M4">
    <property type="expression patterns" value="baseline and differential"/>
</dbReference>
<evidence type="ECO:0000256" key="2">
    <source>
        <dbReference type="ARBA" id="ARBA00022490"/>
    </source>
</evidence>
<dbReference type="AlphaFoldDB" id="A0A287A0M4"/>
<dbReference type="PANTHER" id="PTHR18861:SF1">
    <property type="entry name" value="ELKS_RAB6-INTERACTING_CAST FAMILY MEMBER 1"/>
    <property type="match status" value="1"/>
</dbReference>
<keyword evidence="5 9" id="KW-0175">Coiled coil</keyword>
<reference evidence="11" key="4">
    <citation type="submission" date="2025-09" db="UniProtKB">
        <authorList>
            <consortium name="Ensembl"/>
        </authorList>
    </citation>
    <scope>IDENTIFICATION</scope>
</reference>
<keyword evidence="2" id="KW-0963">Cytoplasm</keyword>
<dbReference type="GO" id="GO:0005856">
    <property type="term" value="C:cytoskeleton"/>
    <property type="evidence" value="ECO:0007669"/>
    <property type="project" value="UniProtKB-SubCell"/>
</dbReference>
<dbReference type="Bgee" id="ENSSSCG00000000755">
    <property type="expression patterns" value="Expressed in ovary and 43 other cell types or tissues"/>
</dbReference>
<dbReference type="Pfam" id="PF10174">
    <property type="entry name" value="Cast"/>
    <property type="match status" value="1"/>
</dbReference>
<evidence type="ECO:0000256" key="9">
    <source>
        <dbReference type="SAM" id="Coils"/>
    </source>
</evidence>
<feature type="compositionally biased region" description="Basic and acidic residues" evidence="10">
    <location>
        <begin position="775"/>
        <end position="795"/>
    </location>
</feature>
<feature type="region of interest" description="Disordered" evidence="10">
    <location>
        <begin position="775"/>
        <end position="800"/>
    </location>
</feature>
<evidence type="ECO:0000313" key="11">
    <source>
        <dbReference type="Ensembl" id="ENSSSCP00000037469.1"/>
    </source>
</evidence>
<dbReference type="Ensembl" id="ENSSSCT00000048015.2">
    <property type="protein sequence ID" value="ENSSSCP00000037469.1"/>
    <property type="gene ID" value="ENSSSCG00000000755.5"/>
</dbReference>
<dbReference type="PANTHER" id="PTHR18861">
    <property type="entry name" value="ELKS/RAB6-INTERACTING/CAST PROTEIN"/>
    <property type="match status" value="1"/>
</dbReference>
<keyword evidence="14" id="KW-1267">Proteomics identification</keyword>
<reference evidence="11" key="3">
    <citation type="submission" date="2025-08" db="UniProtKB">
        <authorList>
            <consortium name="Ensembl"/>
        </authorList>
    </citation>
    <scope>IDENTIFICATION</scope>
</reference>
<organism evidence="11 12">
    <name type="scientific">Sus scrofa</name>
    <name type="common">Pig</name>
    <dbReference type="NCBI Taxonomy" id="9823"/>
    <lineage>
        <taxon>Eukaryota</taxon>
        <taxon>Metazoa</taxon>
        <taxon>Chordata</taxon>
        <taxon>Craniata</taxon>
        <taxon>Vertebrata</taxon>
        <taxon>Euteleostomi</taxon>
        <taxon>Mammalia</taxon>
        <taxon>Eutheria</taxon>
        <taxon>Laurasiatheria</taxon>
        <taxon>Artiodactyla</taxon>
        <taxon>Suina</taxon>
        <taxon>Suidae</taxon>
        <taxon>Sus</taxon>
    </lineage>
</organism>
<feature type="region of interest" description="Disordered" evidence="10">
    <location>
        <begin position="559"/>
        <end position="581"/>
    </location>
</feature>
<evidence type="ECO:0000256" key="7">
    <source>
        <dbReference type="ARBA" id="ARBA00023273"/>
    </source>
</evidence>
<dbReference type="GO" id="GO:0098793">
    <property type="term" value="C:presynapse"/>
    <property type="evidence" value="ECO:0007669"/>
    <property type="project" value="UniProtKB-ARBA"/>
</dbReference>
<feature type="region of interest" description="Disordered" evidence="10">
    <location>
        <begin position="903"/>
        <end position="948"/>
    </location>
</feature>
<evidence type="ECO:0000256" key="4">
    <source>
        <dbReference type="ARBA" id="ARBA00023018"/>
    </source>
</evidence>
<evidence type="ECO:0000256" key="8">
    <source>
        <dbReference type="ARBA" id="ARBA00034106"/>
    </source>
</evidence>
<feature type="compositionally biased region" description="Acidic residues" evidence="10">
    <location>
        <begin position="939"/>
        <end position="948"/>
    </location>
</feature>
<dbReference type="GeneTree" id="ENSGT00650000093320"/>
<feature type="compositionally biased region" description="Gly residues" evidence="10">
    <location>
        <begin position="40"/>
        <end position="51"/>
    </location>
</feature>
<feature type="coiled-coil region" evidence="9">
    <location>
        <begin position="151"/>
        <end position="178"/>
    </location>
</feature>
<evidence type="ECO:0000256" key="5">
    <source>
        <dbReference type="ARBA" id="ARBA00023054"/>
    </source>
</evidence>
<dbReference type="GO" id="GO:0030424">
    <property type="term" value="C:axon"/>
    <property type="evidence" value="ECO:0007669"/>
    <property type="project" value="UniProtKB-SubCell"/>
</dbReference>
<dbReference type="VGNC" id="VGNC:87761">
    <property type="gene designation" value="ERC1"/>
</dbReference>
<feature type="coiled-coil region" evidence="9">
    <location>
        <begin position="215"/>
        <end position="280"/>
    </location>
</feature>
<evidence type="ECO:0000313" key="13">
    <source>
        <dbReference type="VGNC" id="VGNC:87761"/>
    </source>
</evidence>
<keyword evidence="6" id="KW-0206">Cytoskeleton</keyword>
<keyword evidence="12" id="KW-1185">Reference proteome</keyword>
<keyword evidence="3" id="KW-0597">Phosphoprotein</keyword>
<evidence type="ECO:0000256" key="1">
    <source>
        <dbReference type="ARBA" id="ARBA00004245"/>
    </source>
</evidence>
<protein>
    <submittedName>
        <fullName evidence="11">ELKS/RAB6-interacting/CAST family member 1</fullName>
    </submittedName>
</protein>
<evidence type="ECO:0000313" key="12">
    <source>
        <dbReference type="Proteomes" id="UP000008227"/>
    </source>
</evidence>
<evidence type="ECO:0000256" key="3">
    <source>
        <dbReference type="ARBA" id="ARBA00022553"/>
    </source>
</evidence>
<proteinExistence type="evidence at protein level"/>
<evidence type="ECO:0000256" key="6">
    <source>
        <dbReference type="ARBA" id="ARBA00023212"/>
    </source>
</evidence>
<sequence>MYGSARSVGKVESSNQSPGRSPRLPRSPRLGHRRTNSTGGSSGSSVGGGSGKTLSMENIQSLNAAYATSGPMYLSDHENVGSETPKSTMTLGRSGGRLPYGVRMTAMGSSPNIASSGVASDTIAFGEHHLPPVSMASTVPHSLRQARDNTIMDLQTQLKEVLRENDLLRKDVEVKESKLSSSMNSIKTFWSPELKKERALRKDEASKITIWKEQYRVVQEENQHMQMTIQALQDELRIQRDLNQLFQQDSSSRTGEPCVAELTEENFQRLHAEHERQAKELFLLRKTLEEMELRIETQKQTLNARDESIKKLLEMLQSKGLSAKATEEDHERTRRLAEAEMHVHHLESLLDQKEKENALLREEMHRRFENAPDSAKTKALQTVIEMKDSKISSMERGLRDLEEEIQMLKSNGALSTEEREEEMKQMEVYRSHSKFMKNKIGQVKQELSRKDTELLALQTKLETLTNQFSDSKQHIEVLKESLTAKEQRAAILQTEVDALRLRLEEKETMLNKKTKQIQDMAEEKGTQAGEIHDLKDMLDVKERKVNVLQKKIENLQEQLRDKEKQMSSLKERVKSLQADTTNTDTALTTLEEALAEKERTIERLKEQRDRDEREKQEEIDNYKKDLKDLKEKVSLLQGDLSEKEASLLDLKEHASSLASSGLKKDSRLKTLEIALEQKKEECLKMESQLKKAHEATLEARASPEMSDRIQQLEREIARYKDESSKAQAEVDRLLEILKEVENEKNDKDKKIAELESLTSRQVKDQNKKVANLKHKEQVEKKKSAQMLEEARRREDDLNDSSQQLQVEELLMAMEKVKQELESMKAKLSSTQQSLAEKETHLTNLRAERRKHLEEVLEMKQEALLAAISEKDANIALLELSSSKKKTQEEVAALKREKDRLVQQLKQQTQNRMKLMADNYEDDHFRSSHSNQTNHKPSPDQDEEEGIWA</sequence>
<keyword evidence="4" id="KW-0770">Synapse</keyword>
<feature type="coiled-coil region" evidence="9">
    <location>
        <begin position="336"/>
        <end position="418"/>
    </location>
</feature>
<comment type="subcellular location">
    <subcellularLocation>
        <location evidence="1">Cytoplasm</location>
        <location evidence="1">Cytoskeleton</location>
    </subcellularLocation>
    <subcellularLocation>
        <location evidence="8">Presynapse</location>
    </subcellularLocation>
</comment>
<gene>
    <name evidence="11 13" type="primary">ERC1</name>
</gene>
<accession>A0A287A0M4</accession>
<dbReference type="SUPFAM" id="SSF57997">
    <property type="entry name" value="Tropomyosin"/>
    <property type="match status" value="1"/>
</dbReference>
<dbReference type="Gene3D" id="1.10.287.1490">
    <property type="match status" value="1"/>
</dbReference>
<dbReference type="InterPro" id="IPR019323">
    <property type="entry name" value="ELKS/CAST"/>
</dbReference>
<feature type="compositionally biased region" description="Basic and acidic residues" evidence="10">
    <location>
        <begin position="559"/>
        <end position="574"/>
    </location>
</feature>